<gene>
    <name evidence="1" type="ORF">GCM10010365_74810</name>
</gene>
<keyword evidence="2" id="KW-1185">Reference proteome</keyword>
<reference evidence="1" key="1">
    <citation type="journal article" date="2014" name="Int. J. Syst. Evol. Microbiol.">
        <title>Complete genome sequence of Corynebacterium casei LMG S-19264T (=DSM 44701T), isolated from a smear-ripened cheese.</title>
        <authorList>
            <consortium name="US DOE Joint Genome Institute (JGI-PGF)"/>
            <person name="Walter F."/>
            <person name="Albersmeier A."/>
            <person name="Kalinowski J."/>
            <person name="Ruckert C."/>
        </authorList>
    </citation>
    <scope>NUCLEOTIDE SEQUENCE</scope>
    <source>
        <strain evidence="1">JCM 4815</strain>
    </source>
</reference>
<dbReference type="EMBL" id="BMVW01000029">
    <property type="protein sequence ID" value="GGZ43203.1"/>
    <property type="molecule type" value="Genomic_DNA"/>
</dbReference>
<proteinExistence type="predicted"/>
<dbReference type="Proteomes" id="UP000622166">
    <property type="component" value="Unassembled WGS sequence"/>
</dbReference>
<comment type="caution">
    <text evidence="1">The sequence shown here is derived from an EMBL/GenBank/DDBJ whole genome shotgun (WGS) entry which is preliminary data.</text>
</comment>
<organism evidence="1 2">
    <name type="scientific">Streptomyces poonensis</name>
    <dbReference type="NCBI Taxonomy" id="68255"/>
    <lineage>
        <taxon>Bacteria</taxon>
        <taxon>Bacillati</taxon>
        <taxon>Actinomycetota</taxon>
        <taxon>Actinomycetes</taxon>
        <taxon>Kitasatosporales</taxon>
        <taxon>Streptomycetaceae</taxon>
        <taxon>Streptomyces</taxon>
    </lineage>
</organism>
<accession>A0A918UYH1</accession>
<protein>
    <submittedName>
        <fullName evidence="1">Uncharacterized protein</fullName>
    </submittedName>
</protein>
<reference evidence="1" key="2">
    <citation type="submission" date="2020-09" db="EMBL/GenBank/DDBJ databases">
        <authorList>
            <person name="Sun Q."/>
            <person name="Ohkuma M."/>
        </authorList>
    </citation>
    <scope>NUCLEOTIDE SEQUENCE</scope>
    <source>
        <strain evidence="1">JCM 4815</strain>
    </source>
</reference>
<dbReference type="AlphaFoldDB" id="A0A918UYH1"/>
<evidence type="ECO:0000313" key="2">
    <source>
        <dbReference type="Proteomes" id="UP000622166"/>
    </source>
</evidence>
<name>A0A918UYH1_9ACTN</name>
<sequence length="289" mass="29636">MDVADECFDTGGVGVDPVEAVGQDARLEVADVGVRVGLASHDARVDERLVGDGEVRGTGACAHFGDGGAQGARAQDENAFAPQPGRGGGVVAADRDLGAGLVDAHPPGGQTVEPLGAELDDRVAEFGQLRAAAEGSVGGQAPDPVGEVGQVPGHQVGLARPVTGDAPRGGAQQQVHRRGRGVLLVGRRVAAGVEQGAVMVRDDSRQPQQQAWREVVAGQGIDQFPRGERVFERQVLRGDDGGGEKRVGVGRERGALPQLLRACGPGVLDGEPAHHVASRLVDLVQYGGA</sequence>
<evidence type="ECO:0000313" key="1">
    <source>
        <dbReference type="EMBL" id="GGZ43203.1"/>
    </source>
</evidence>